<sequence length="271" mass="30959">MTSINDHVNGAAADIDFLSLDPETRNALGRLQKLGYDKTNLSSHSPRRLAAVLLLLYYHEGALRILLTTRSKNLRSHPGQASAASPSYIFHVAGTITALDSARQVRGAFQWDEDDRTSAKDKVRAIIMQVWKVTGYRFTVKNHKILKSGHYTRLFCSQDKRRKRRAKKSKNPEAKLRDTLGMKRFNCQSLLTVSYALRKHDKSMVQIHLQLYDPHVHYYDVGMPEGAAAIIRQHAEWQSSLSLVPLKRSSSNRFRFSPADFFSSAHFFWLT</sequence>
<evidence type="ECO:0000313" key="1">
    <source>
        <dbReference type="EMBL" id="KAF5392388.1"/>
    </source>
</evidence>
<protein>
    <submittedName>
        <fullName evidence="1">Uncharacterized protein</fullName>
    </submittedName>
</protein>
<reference evidence="1 2" key="1">
    <citation type="journal article" date="2020" name="ISME J.">
        <title>Uncovering the hidden diversity of litter-decomposition mechanisms in mushroom-forming fungi.</title>
        <authorList>
            <person name="Floudas D."/>
            <person name="Bentzer J."/>
            <person name="Ahren D."/>
            <person name="Johansson T."/>
            <person name="Persson P."/>
            <person name="Tunlid A."/>
        </authorList>
    </citation>
    <scope>NUCLEOTIDE SEQUENCE [LARGE SCALE GENOMIC DNA]</scope>
    <source>
        <strain evidence="1 2">CBS 406.79</strain>
    </source>
</reference>
<keyword evidence="2" id="KW-1185">Reference proteome</keyword>
<evidence type="ECO:0000313" key="2">
    <source>
        <dbReference type="Proteomes" id="UP000518752"/>
    </source>
</evidence>
<proteinExistence type="predicted"/>
<dbReference type="OrthoDB" id="3205748at2759"/>
<dbReference type="EMBL" id="JAACJN010000006">
    <property type="protein sequence ID" value="KAF5392388.1"/>
    <property type="molecule type" value="Genomic_DNA"/>
</dbReference>
<organism evidence="1 2">
    <name type="scientific">Collybiopsis confluens</name>
    <dbReference type="NCBI Taxonomy" id="2823264"/>
    <lineage>
        <taxon>Eukaryota</taxon>
        <taxon>Fungi</taxon>
        <taxon>Dikarya</taxon>
        <taxon>Basidiomycota</taxon>
        <taxon>Agaricomycotina</taxon>
        <taxon>Agaricomycetes</taxon>
        <taxon>Agaricomycetidae</taxon>
        <taxon>Agaricales</taxon>
        <taxon>Marasmiineae</taxon>
        <taxon>Omphalotaceae</taxon>
        <taxon>Collybiopsis</taxon>
    </lineage>
</organism>
<comment type="caution">
    <text evidence="1">The sequence shown here is derived from an EMBL/GenBank/DDBJ whole genome shotgun (WGS) entry which is preliminary data.</text>
</comment>
<gene>
    <name evidence="1" type="ORF">D9757_001566</name>
</gene>
<accession>A0A8H5HZK2</accession>
<dbReference type="Gene3D" id="3.90.79.10">
    <property type="entry name" value="Nucleoside Triphosphate Pyrophosphohydrolase"/>
    <property type="match status" value="1"/>
</dbReference>
<dbReference type="AlphaFoldDB" id="A0A8H5HZK2"/>
<name>A0A8H5HZK2_9AGAR</name>
<dbReference type="Proteomes" id="UP000518752">
    <property type="component" value="Unassembled WGS sequence"/>
</dbReference>